<sequence length="129" mass="13747">MDRSNITTAREALMAELLRDTDALVARIETLDKELAGHIEQAVRDAAGKAYLAARLNLETMIGEQEQRLTKAGRHAAAQIGNQLNGGVTQIVAANQVLERKATLALLLLFSSSLLAGAIGGFLAALLIR</sequence>
<keyword evidence="1" id="KW-0812">Transmembrane</keyword>
<comment type="caution">
    <text evidence="2">The sequence shown here is derived from an EMBL/GenBank/DDBJ whole genome shotgun (WGS) entry which is preliminary data.</text>
</comment>
<name>H1RZW0_9BURK</name>
<accession>H1RZW0</accession>
<proteinExistence type="predicted"/>
<evidence type="ECO:0000313" key="2">
    <source>
        <dbReference type="EMBL" id="EHP44176.1"/>
    </source>
</evidence>
<evidence type="ECO:0000256" key="1">
    <source>
        <dbReference type="SAM" id="Phobius"/>
    </source>
</evidence>
<dbReference type="Proteomes" id="UP000005808">
    <property type="component" value="Unassembled WGS sequence"/>
</dbReference>
<gene>
    <name evidence="2" type="ORF">OR16_04332</name>
</gene>
<reference evidence="2 3" key="1">
    <citation type="journal article" date="2012" name="J. Bacteriol.">
        <title>De Novo Genome Project of Cupriavidus basilensis OR16.</title>
        <authorList>
            <person name="Cserhati M."/>
            <person name="Kriszt B."/>
            <person name="Szoboszlay S."/>
            <person name="Toth A."/>
            <person name="Szabo I."/>
            <person name="Tancsics A."/>
            <person name="Nagy I."/>
            <person name="Horvath B."/>
            <person name="Nagy I."/>
            <person name="Kukolya J."/>
        </authorList>
    </citation>
    <scope>NUCLEOTIDE SEQUENCE [LARGE SCALE GENOMIC DNA]</scope>
    <source>
        <strain evidence="2 3">OR16</strain>
    </source>
</reference>
<evidence type="ECO:0000313" key="3">
    <source>
        <dbReference type="Proteomes" id="UP000005808"/>
    </source>
</evidence>
<keyword evidence="1" id="KW-0472">Membrane</keyword>
<keyword evidence="1" id="KW-1133">Transmembrane helix</keyword>
<dbReference type="EMBL" id="AHJE01000012">
    <property type="protein sequence ID" value="EHP44176.1"/>
    <property type="molecule type" value="Genomic_DNA"/>
</dbReference>
<dbReference type="PATRIC" id="fig|1127483.3.peg.864"/>
<feature type="transmembrane region" description="Helical" evidence="1">
    <location>
        <begin position="104"/>
        <end position="128"/>
    </location>
</feature>
<dbReference type="AlphaFoldDB" id="H1RZW0"/>
<protein>
    <submittedName>
        <fullName evidence="2">Uncharacterized protein</fullName>
    </submittedName>
</protein>
<organism evidence="2 3">
    <name type="scientific">Cupriavidus basilensis OR16</name>
    <dbReference type="NCBI Taxonomy" id="1127483"/>
    <lineage>
        <taxon>Bacteria</taxon>
        <taxon>Pseudomonadati</taxon>
        <taxon>Pseudomonadota</taxon>
        <taxon>Betaproteobacteria</taxon>
        <taxon>Burkholderiales</taxon>
        <taxon>Burkholderiaceae</taxon>
        <taxon>Cupriavidus</taxon>
    </lineage>
</organism>